<keyword evidence="1" id="KW-0472">Membrane</keyword>
<gene>
    <name evidence="2" type="ORF">METZ01_LOCUS251044</name>
</gene>
<sequence length="103" mass="11528">VLHLVRVTEPAFGIPEEMATTSDKRIMNTVFRFRWFLFVMIFAGFINIGHSEQFIVEDGKAKAEIVLSVKPARAAEFGAQELQTYLEKISGARIKIVTEPTAG</sequence>
<protein>
    <submittedName>
        <fullName evidence="2">Uncharacterized protein</fullName>
    </submittedName>
</protein>
<dbReference type="AlphaFoldDB" id="A0A382IEV3"/>
<proteinExistence type="predicted"/>
<keyword evidence="1" id="KW-0812">Transmembrane</keyword>
<organism evidence="2">
    <name type="scientific">marine metagenome</name>
    <dbReference type="NCBI Taxonomy" id="408172"/>
    <lineage>
        <taxon>unclassified sequences</taxon>
        <taxon>metagenomes</taxon>
        <taxon>ecological metagenomes</taxon>
    </lineage>
</organism>
<dbReference type="EMBL" id="UINC01066971">
    <property type="protein sequence ID" value="SVB98190.1"/>
    <property type="molecule type" value="Genomic_DNA"/>
</dbReference>
<keyword evidence="1" id="KW-1133">Transmembrane helix</keyword>
<evidence type="ECO:0000256" key="1">
    <source>
        <dbReference type="SAM" id="Phobius"/>
    </source>
</evidence>
<evidence type="ECO:0000313" key="2">
    <source>
        <dbReference type="EMBL" id="SVB98190.1"/>
    </source>
</evidence>
<feature type="non-terminal residue" evidence="2">
    <location>
        <position position="103"/>
    </location>
</feature>
<feature type="transmembrane region" description="Helical" evidence="1">
    <location>
        <begin position="33"/>
        <end position="50"/>
    </location>
</feature>
<name>A0A382IEV3_9ZZZZ</name>
<accession>A0A382IEV3</accession>
<feature type="non-terminal residue" evidence="2">
    <location>
        <position position="1"/>
    </location>
</feature>
<reference evidence="2" key="1">
    <citation type="submission" date="2018-05" db="EMBL/GenBank/DDBJ databases">
        <authorList>
            <person name="Lanie J.A."/>
            <person name="Ng W.-L."/>
            <person name="Kazmierczak K.M."/>
            <person name="Andrzejewski T.M."/>
            <person name="Davidsen T.M."/>
            <person name="Wayne K.J."/>
            <person name="Tettelin H."/>
            <person name="Glass J.I."/>
            <person name="Rusch D."/>
            <person name="Podicherti R."/>
            <person name="Tsui H.-C.T."/>
            <person name="Winkler M.E."/>
        </authorList>
    </citation>
    <scope>NUCLEOTIDE SEQUENCE</scope>
</reference>